<evidence type="ECO:0000256" key="1">
    <source>
        <dbReference type="ARBA" id="ARBA00022679"/>
    </source>
</evidence>
<dbReference type="InterPro" id="IPR037171">
    <property type="entry name" value="NagB/RpiA_transferase-like"/>
</dbReference>
<dbReference type="Gene3D" id="3.40.1080.10">
    <property type="entry name" value="Glutaconate Coenzyme A-transferase"/>
    <property type="match status" value="1"/>
</dbReference>
<proteinExistence type="predicted"/>
<gene>
    <name evidence="2" type="primary">atoD_14</name>
    <name evidence="2" type="ORF">SDC9_146386</name>
</gene>
<dbReference type="InterPro" id="IPR012792">
    <property type="entry name" value="3-oxoacid_CoA-transf_A"/>
</dbReference>
<dbReference type="InterPro" id="IPR004165">
    <property type="entry name" value="CoA_trans_fam_I"/>
</dbReference>
<reference evidence="2" key="1">
    <citation type="submission" date="2019-08" db="EMBL/GenBank/DDBJ databases">
        <authorList>
            <person name="Kucharzyk K."/>
            <person name="Murdoch R.W."/>
            <person name="Higgins S."/>
            <person name="Loffler F."/>
        </authorList>
    </citation>
    <scope>NUCLEOTIDE SEQUENCE</scope>
</reference>
<evidence type="ECO:0000313" key="2">
    <source>
        <dbReference type="EMBL" id="MPM99195.1"/>
    </source>
</evidence>
<dbReference type="SMART" id="SM00882">
    <property type="entry name" value="CoA_trans"/>
    <property type="match status" value="1"/>
</dbReference>
<dbReference type="PANTHER" id="PTHR13707">
    <property type="entry name" value="KETOACID-COENZYME A TRANSFERASE"/>
    <property type="match status" value="1"/>
</dbReference>
<protein>
    <submittedName>
        <fullName evidence="2">Acetate CoA-transferase subunit alpha</fullName>
        <ecNumber evidence="2">2.8.3.8</ecNumber>
    </submittedName>
</protein>
<dbReference type="NCBIfam" id="TIGR02429">
    <property type="entry name" value="pcaI_scoA_fam"/>
    <property type="match status" value="1"/>
</dbReference>
<dbReference type="Pfam" id="PF01144">
    <property type="entry name" value="CoA_trans"/>
    <property type="match status" value="1"/>
</dbReference>
<dbReference type="AlphaFoldDB" id="A0A645ECI4"/>
<dbReference type="GO" id="GO:0008775">
    <property type="term" value="F:acetate CoA-transferase activity"/>
    <property type="evidence" value="ECO:0007669"/>
    <property type="project" value="UniProtKB-EC"/>
</dbReference>
<organism evidence="2">
    <name type="scientific">bioreactor metagenome</name>
    <dbReference type="NCBI Taxonomy" id="1076179"/>
    <lineage>
        <taxon>unclassified sequences</taxon>
        <taxon>metagenomes</taxon>
        <taxon>ecological metagenomes</taxon>
    </lineage>
</organism>
<name>A0A645ECI4_9ZZZZ</name>
<dbReference type="PANTHER" id="PTHR13707:SF60">
    <property type="entry name" value="ACETATE COA-TRANSFERASE SUBUNIT ALPHA"/>
    <property type="match status" value="1"/>
</dbReference>
<dbReference type="SUPFAM" id="SSF100950">
    <property type="entry name" value="NagB/RpiA/CoA transferase-like"/>
    <property type="match status" value="1"/>
</dbReference>
<dbReference type="EC" id="2.8.3.8" evidence="2"/>
<comment type="caution">
    <text evidence="2">The sequence shown here is derived from an EMBL/GenBank/DDBJ whole genome shotgun (WGS) entry which is preliminary data.</text>
</comment>
<accession>A0A645ECI4</accession>
<sequence length="166" mass="17694">MNPKAGISTGVAPLIVKHQFKRVIVSHIGTNAEIQRQMNTGETIVELVPQGTLAEKIRAAGYGLGGILTPTGVGTEVEEGKQIITLSSKVFILEEALKGDVALIKAKIADKAGNLIFSKTARNFNPIMATACSLVIAEVEEIVDIGELDPDMVHTPSIFIDYLVKA</sequence>
<dbReference type="EMBL" id="VSSQ01045300">
    <property type="protein sequence ID" value="MPM99195.1"/>
    <property type="molecule type" value="Genomic_DNA"/>
</dbReference>
<keyword evidence="1 2" id="KW-0808">Transferase</keyword>